<evidence type="ECO:0000313" key="1">
    <source>
        <dbReference type="EMBL" id="QDZ41305.1"/>
    </source>
</evidence>
<dbReference type="Proteomes" id="UP000318453">
    <property type="component" value="Chromosome"/>
</dbReference>
<organism evidence="1 2">
    <name type="scientific">Euhalothece natronophila Z-M001</name>
    <dbReference type="NCBI Taxonomy" id="522448"/>
    <lineage>
        <taxon>Bacteria</taxon>
        <taxon>Bacillati</taxon>
        <taxon>Cyanobacteriota</taxon>
        <taxon>Cyanophyceae</taxon>
        <taxon>Oscillatoriophycideae</taxon>
        <taxon>Chroococcales</taxon>
        <taxon>Halothecacae</taxon>
        <taxon>Halothece cluster</taxon>
        <taxon>Euhalothece</taxon>
    </lineage>
</organism>
<dbReference type="EMBL" id="CP042326">
    <property type="protein sequence ID" value="QDZ41305.1"/>
    <property type="molecule type" value="Genomic_DNA"/>
</dbReference>
<name>A0A5B8NSM9_9CHRO</name>
<proteinExistence type="predicted"/>
<dbReference type="KEGG" id="enn:FRE64_15980"/>
<accession>A0A5B8NSM9</accession>
<gene>
    <name evidence="1" type="ORF">FRE64_15980</name>
</gene>
<dbReference type="RefSeq" id="WP_146297139.1">
    <property type="nucleotide sequence ID" value="NZ_CP042326.1"/>
</dbReference>
<evidence type="ECO:0000313" key="2">
    <source>
        <dbReference type="Proteomes" id="UP000318453"/>
    </source>
</evidence>
<keyword evidence="2" id="KW-1185">Reference proteome</keyword>
<dbReference type="AlphaFoldDB" id="A0A5B8NSM9"/>
<sequence length="162" mass="18338">MNQEATINTFTTYLNLDAPTVKDLLTLSATELPKEEAFQTELGNLNLGLLRETLPTAKSVLENQLPAFYTWLKNELNIKRVPDSPNHTTTWVANFLNNQESIQHLVELHRPVPPVALEQAVPRLVSLFNQVEDKQIRQQWQSAVALLCLVLVADAREQLQIS</sequence>
<reference evidence="1" key="1">
    <citation type="submission" date="2019-08" db="EMBL/GenBank/DDBJ databases">
        <title>Carotenoids and Carotenoid Binding Proteins in the Halophilic Cyanobacterium Euhalothece sp. ZM00.</title>
        <authorList>
            <person name="Cho S.M."/>
            <person name="Song J.Y."/>
            <person name="Park Y.-I."/>
        </authorList>
    </citation>
    <scope>NUCLEOTIDE SEQUENCE [LARGE SCALE GENOMIC DNA]</scope>
    <source>
        <strain evidence="1">Z-M001</strain>
    </source>
</reference>
<protein>
    <submittedName>
        <fullName evidence="1">Uncharacterized protein</fullName>
    </submittedName>
</protein>
<dbReference type="OrthoDB" id="458512at2"/>